<name>A0ABT1D3E2_9PROT</name>
<protein>
    <submittedName>
        <fullName evidence="2">Uncharacterized protein</fullName>
    </submittedName>
</protein>
<gene>
    <name evidence="2" type="ORF">JYK14_09515</name>
</gene>
<organism evidence="2 3">
    <name type="scientific">Siccirubricoccus soli</name>
    <dbReference type="NCBI Taxonomy" id="2899147"/>
    <lineage>
        <taxon>Bacteria</taxon>
        <taxon>Pseudomonadati</taxon>
        <taxon>Pseudomonadota</taxon>
        <taxon>Alphaproteobacteria</taxon>
        <taxon>Acetobacterales</taxon>
        <taxon>Roseomonadaceae</taxon>
        <taxon>Siccirubricoccus</taxon>
    </lineage>
</organism>
<dbReference type="RefSeq" id="WP_252953014.1">
    <property type="nucleotide sequence ID" value="NZ_JAFIRR010000057.1"/>
</dbReference>
<feature type="chain" id="PRO_5046820538" evidence="1">
    <location>
        <begin position="23"/>
        <end position="111"/>
    </location>
</feature>
<feature type="signal peptide" evidence="1">
    <location>
        <begin position="1"/>
        <end position="22"/>
    </location>
</feature>
<accession>A0ABT1D3E2</accession>
<sequence length="111" mass="10817">MLRLFSSLLLACGLALPAAAQRAVVVGPQDQVVIAPRGAPQQQRPEPAAPATARIRLAPNGPVPMRGLGLNWSTLGPLAAAAALAILLPTSSGGGAAAGGGLGAPTGTVAR</sequence>
<dbReference type="EMBL" id="JAFIRR010000057">
    <property type="protein sequence ID" value="MCO6416404.1"/>
    <property type="molecule type" value="Genomic_DNA"/>
</dbReference>
<evidence type="ECO:0000313" key="3">
    <source>
        <dbReference type="Proteomes" id="UP001523392"/>
    </source>
</evidence>
<proteinExistence type="predicted"/>
<dbReference type="Proteomes" id="UP001523392">
    <property type="component" value="Unassembled WGS sequence"/>
</dbReference>
<keyword evidence="1" id="KW-0732">Signal</keyword>
<evidence type="ECO:0000256" key="1">
    <source>
        <dbReference type="SAM" id="SignalP"/>
    </source>
</evidence>
<keyword evidence="3" id="KW-1185">Reference proteome</keyword>
<reference evidence="2 3" key="1">
    <citation type="submission" date="2021-12" db="EMBL/GenBank/DDBJ databases">
        <title>Siccirubricoccus leaddurans sp. nov., a high concentration Zn2+ tolerance bacterium.</title>
        <authorList>
            <person name="Cao Y."/>
        </authorList>
    </citation>
    <scope>NUCLEOTIDE SEQUENCE [LARGE SCALE GENOMIC DNA]</scope>
    <source>
        <strain evidence="2 3">KC 17139</strain>
    </source>
</reference>
<evidence type="ECO:0000313" key="2">
    <source>
        <dbReference type="EMBL" id="MCO6416404.1"/>
    </source>
</evidence>
<comment type="caution">
    <text evidence="2">The sequence shown here is derived from an EMBL/GenBank/DDBJ whole genome shotgun (WGS) entry which is preliminary data.</text>
</comment>